<feature type="transmembrane region" description="Helical" evidence="1">
    <location>
        <begin position="46"/>
        <end position="67"/>
    </location>
</feature>
<name>A0A1G6YIQ6_9FLAO</name>
<reference evidence="3 4" key="1">
    <citation type="submission" date="2016-10" db="EMBL/GenBank/DDBJ databases">
        <authorList>
            <person name="de Groot N.N."/>
        </authorList>
    </citation>
    <scope>NUCLEOTIDE SEQUENCE [LARGE SCALE GENOMIC DNA]</scope>
    <source>
        <strain evidence="3 4">DSM 23421</strain>
    </source>
</reference>
<dbReference type="Gene3D" id="1.10.287.70">
    <property type="match status" value="1"/>
</dbReference>
<dbReference type="Proteomes" id="UP000199109">
    <property type="component" value="Unassembled WGS sequence"/>
</dbReference>
<dbReference type="EMBL" id="FNAO01000002">
    <property type="protein sequence ID" value="SDD90258.1"/>
    <property type="molecule type" value="Genomic_DNA"/>
</dbReference>
<dbReference type="STRING" id="641691.SAMN05421636_102274"/>
<organism evidence="3 4">
    <name type="scientific">Pricia antarctica</name>
    <dbReference type="NCBI Taxonomy" id="641691"/>
    <lineage>
        <taxon>Bacteria</taxon>
        <taxon>Pseudomonadati</taxon>
        <taxon>Bacteroidota</taxon>
        <taxon>Flavobacteriia</taxon>
        <taxon>Flavobacteriales</taxon>
        <taxon>Flavobacteriaceae</taxon>
        <taxon>Pricia</taxon>
    </lineage>
</organism>
<protein>
    <submittedName>
        <fullName evidence="3">Ion channel</fullName>
    </submittedName>
</protein>
<accession>A0A1G6YIQ6</accession>
<feature type="transmembrane region" description="Helical" evidence="1">
    <location>
        <begin position="21"/>
        <end position="40"/>
    </location>
</feature>
<proteinExistence type="predicted"/>
<sequence>MTRTKDIQHSPTFYWQLFSKAVPAITIVGIIAVVNIWFLDSLITPAWGWSVIFLTLFKMFFILRLTFIQLSKIIAKSHLLAHVLALFGLLIGLIVLSFATDYAAMYLTDADSFKTNLMNGSARGIVFFEFLYFSFISFSSVGFGDIVPTTYAAKGMVMLEITLSFIVLFFGIANVNRIHVKNENNNNA</sequence>
<evidence type="ECO:0000259" key="2">
    <source>
        <dbReference type="Pfam" id="PF07885"/>
    </source>
</evidence>
<keyword evidence="4" id="KW-1185">Reference proteome</keyword>
<dbReference type="RefSeq" id="WP_091866103.1">
    <property type="nucleotide sequence ID" value="NZ_FNAO01000002.1"/>
</dbReference>
<feature type="domain" description="Potassium channel" evidence="2">
    <location>
        <begin position="106"/>
        <end position="177"/>
    </location>
</feature>
<feature type="transmembrane region" description="Helical" evidence="1">
    <location>
        <begin position="79"/>
        <end position="105"/>
    </location>
</feature>
<dbReference type="OrthoDB" id="9799090at2"/>
<evidence type="ECO:0000313" key="3">
    <source>
        <dbReference type="EMBL" id="SDD90258.1"/>
    </source>
</evidence>
<keyword evidence="1" id="KW-0812">Transmembrane</keyword>
<gene>
    <name evidence="3" type="ORF">SAMN05421636_102274</name>
</gene>
<keyword evidence="1" id="KW-0472">Membrane</keyword>
<evidence type="ECO:0000313" key="4">
    <source>
        <dbReference type="Proteomes" id="UP000199109"/>
    </source>
</evidence>
<feature type="transmembrane region" description="Helical" evidence="1">
    <location>
        <begin position="125"/>
        <end position="144"/>
    </location>
</feature>
<dbReference type="AlphaFoldDB" id="A0A1G6YIQ6"/>
<dbReference type="InterPro" id="IPR013099">
    <property type="entry name" value="K_chnl_dom"/>
</dbReference>
<dbReference type="SUPFAM" id="SSF81324">
    <property type="entry name" value="Voltage-gated potassium channels"/>
    <property type="match status" value="1"/>
</dbReference>
<keyword evidence="1" id="KW-1133">Transmembrane helix</keyword>
<feature type="transmembrane region" description="Helical" evidence="1">
    <location>
        <begin position="156"/>
        <end position="175"/>
    </location>
</feature>
<dbReference type="Pfam" id="PF07885">
    <property type="entry name" value="Ion_trans_2"/>
    <property type="match status" value="1"/>
</dbReference>
<evidence type="ECO:0000256" key="1">
    <source>
        <dbReference type="SAM" id="Phobius"/>
    </source>
</evidence>